<evidence type="ECO:0000256" key="1">
    <source>
        <dbReference type="SAM" id="Phobius"/>
    </source>
</evidence>
<keyword evidence="1" id="KW-1133">Transmembrane helix</keyword>
<accession>A0A6G8JFP3</accession>
<feature type="transmembrane region" description="Helical" evidence="1">
    <location>
        <begin position="7"/>
        <end position="35"/>
    </location>
</feature>
<dbReference type="KEGG" id="mgra:A4G16_00430"/>
<dbReference type="Proteomes" id="UP000501366">
    <property type="component" value="Chromosome"/>
</dbReference>
<name>A0A6G8JFP3_9PAST</name>
<feature type="transmembrane region" description="Helical" evidence="1">
    <location>
        <begin position="55"/>
        <end position="73"/>
    </location>
</feature>
<dbReference type="AlphaFoldDB" id="A0A6G8JFP3"/>
<evidence type="ECO:0000313" key="3">
    <source>
        <dbReference type="Proteomes" id="UP000501366"/>
    </source>
</evidence>
<protein>
    <submittedName>
        <fullName evidence="2">Uncharacterized protein</fullName>
    </submittedName>
</protein>
<keyword evidence="1" id="KW-0812">Transmembrane</keyword>
<dbReference type="EMBL" id="CP015030">
    <property type="protein sequence ID" value="QIM65951.1"/>
    <property type="molecule type" value="Genomic_DNA"/>
</dbReference>
<organism evidence="2 3">
    <name type="scientific">Mannheimia granulomatis</name>
    <dbReference type="NCBI Taxonomy" id="85402"/>
    <lineage>
        <taxon>Bacteria</taxon>
        <taxon>Pseudomonadati</taxon>
        <taxon>Pseudomonadota</taxon>
        <taxon>Gammaproteobacteria</taxon>
        <taxon>Pasteurellales</taxon>
        <taxon>Pasteurellaceae</taxon>
        <taxon>Mannheimia</taxon>
    </lineage>
</organism>
<reference evidence="2 3" key="1">
    <citation type="submission" date="2016-03" db="EMBL/GenBank/DDBJ databases">
        <authorList>
            <person name="Bojesen A.M."/>
            <person name="Planet P."/>
            <person name="Hansen M.J."/>
        </authorList>
    </citation>
    <scope>NUCLEOTIDE SEQUENCE [LARGE SCALE GENOMIC DNA]</scope>
    <source>
        <strain evidence="2 3">B 234/94</strain>
    </source>
</reference>
<evidence type="ECO:0000313" key="2">
    <source>
        <dbReference type="EMBL" id="QIM65951.1"/>
    </source>
</evidence>
<sequence length="76" mass="9268">MKYPLRVYVFAFFISYIFSNIAILGIFSLIKLYFYFFKYKMGIPFLNFMLEDLRFLLFMPIITALAIMVMYFGQRR</sequence>
<keyword evidence="1" id="KW-0472">Membrane</keyword>
<proteinExistence type="predicted"/>
<gene>
    <name evidence="2" type="ORF">A4G16_00430</name>
</gene>